<dbReference type="InterPro" id="IPR003591">
    <property type="entry name" value="Leu-rich_rpt_typical-subtyp"/>
</dbReference>
<dbReference type="SMART" id="SM00364">
    <property type="entry name" value="LRR_BAC"/>
    <property type="match status" value="5"/>
</dbReference>
<sequence>MDLKCLLRAVLLSAVIAAAAASCGARVEDAGRCNYTVICDGNPGSVPNPTCEVEPYVTFIIRNSNLEHLTTGFFSATNFDSRVREVISIDNTWRHIEPSAFRYYSKSFRLDISSSNIETVENEAFRNLNYLLFLNVSNNNIKMLNPKSFLTSETRNNFVQELDLSRNVLTEISSEFHELNNLKKLYLQNNRISVIEDDSFMNSKNLVYLNLKNNRLKLLNLTLTNLKALKVLDISNNFLLKLSGYEVNRLSSINIFNASHNEIESVESNSFNQAYTLQKLDLSYNHIKTTIETVMFINNDKLEYIDLYSNNITIIQDRAFNHCNLSYLNLERNNITGAIGEYTFNGLIGISILDLSKQNISQIKNNAFSTMEQLVHLNLSTNHIEIIENASFVNTTVQVLDLSHNQVSDLYFLQNGLSNLTELYINNNLITVVPKYSFRNQTELKSLDLSMNRITTIEEYGLPLINLQYFKIFGNCLKGEINKNVFSPARYLRFLDMANFNLTSINDFAFFNLTLLARLNISNNQIQTVSPNNFMGVDNMYSLDMSYNNITNLTFSNSTLTHLKAVYLNNNKLTNVSRLFVNKCNLLYLDLSNNNIGNPIEIGSHFLPNLTVLHLANNKIIEFNNPKTDTLIELIDLGLSSNGIKEINLSYFKDLMTVDLSNNDLSYINSTLFEHNAYLHSLDLSRNNIKDIPPGTFQYMKTLKLLNMSSNFLTKLRYGSLRGLHKTELLDLSRNNIEVLDVDIFHECNELKTLVIDYNRIKTFDVERLILISLRQLRTLSLGGNPISCKEIVHNMKTANVTFFALRQVEVTSIDKVYHEDNVHGIKCGDDAVANTTEPPDSPNSEKSMSSTSSVVAALIWCTVITIILVTGGVLVYVKLYRNRVHVNSNMTMNMRESLDLDGSDFQSDLLH</sequence>
<keyword evidence="5" id="KW-0732">Signal</keyword>
<evidence type="ECO:0000256" key="2">
    <source>
        <dbReference type="ARBA" id="ARBA00022737"/>
    </source>
</evidence>
<dbReference type="PROSITE" id="PS51257">
    <property type="entry name" value="PROKAR_LIPOPROTEIN"/>
    <property type="match status" value="1"/>
</dbReference>
<keyword evidence="4" id="KW-0472">Membrane</keyword>
<feature type="region of interest" description="Disordered" evidence="3">
    <location>
        <begin position="829"/>
        <end position="849"/>
    </location>
</feature>
<feature type="signal peptide" evidence="5">
    <location>
        <begin position="1"/>
        <end position="21"/>
    </location>
</feature>
<dbReference type="Pfam" id="PF13855">
    <property type="entry name" value="LRR_8"/>
    <property type="match status" value="4"/>
</dbReference>
<evidence type="ECO:0000256" key="5">
    <source>
        <dbReference type="SAM" id="SignalP"/>
    </source>
</evidence>
<dbReference type="Pfam" id="PF13306">
    <property type="entry name" value="LRR_5"/>
    <property type="match status" value="2"/>
</dbReference>
<dbReference type="Gene3D" id="3.80.10.10">
    <property type="entry name" value="Ribonuclease Inhibitor"/>
    <property type="match status" value="6"/>
</dbReference>
<keyword evidence="4" id="KW-0812">Transmembrane</keyword>
<dbReference type="FunFam" id="3.80.10.10:FF:001164">
    <property type="entry name" value="GH01279p"/>
    <property type="match status" value="1"/>
</dbReference>
<dbReference type="InterPro" id="IPR050333">
    <property type="entry name" value="SLRP"/>
</dbReference>
<feature type="transmembrane region" description="Helical" evidence="4">
    <location>
        <begin position="855"/>
        <end position="878"/>
    </location>
</feature>
<evidence type="ECO:0000313" key="6">
    <source>
        <dbReference type="EMBL" id="CAH0590056.1"/>
    </source>
</evidence>
<keyword evidence="4" id="KW-1133">Transmembrane helix</keyword>
<keyword evidence="2" id="KW-0677">Repeat</keyword>
<dbReference type="InterPro" id="IPR001611">
    <property type="entry name" value="Leu-rich_rpt"/>
</dbReference>
<dbReference type="Proteomes" id="UP001154114">
    <property type="component" value="Chromosome 18"/>
</dbReference>
<gene>
    <name evidence="6" type="ORF">CINC_LOCUS4643</name>
</gene>
<dbReference type="InterPro" id="IPR032675">
    <property type="entry name" value="LRR_dom_sf"/>
</dbReference>
<dbReference type="SUPFAM" id="SSF52058">
    <property type="entry name" value="L domain-like"/>
    <property type="match status" value="3"/>
</dbReference>
<accession>A0A9P0FRA3</accession>
<dbReference type="PANTHER" id="PTHR45712:SF22">
    <property type="entry name" value="INSULIN-LIKE GROWTH FACTOR-BINDING PROTEIN COMPLEX ACID LABILE SUBUNIT"/>
    <property type="match status" value="1"/>
</dbReference>
<protein>
    <submittedName>
        <fullName evidence="6">Uncharacterized protein</fullName>
    </submittedName>
</protein>
<dbReference type="Pfam" id="PF13516">
    <property type="entry name" value="LRR_6"/>
    <property type="match status" value="2"/>
</dbReference>
<evidence type="ECO:0000256" key="3">
    <source>
        <dbReference type="SAM" id="MobiDB-lite"/>
    </source>
</evidence>
<evidence type="ECO:0000313" key="7">
    <source>
        <dbReference type="Proteomes" id="UP001154114"/>
    </source>
</evidence>
<evidence type="ECO:0000256" key="4">
    <source>
        <dbReference type="SAM" id="Phobius"/>
    </source>
</evidence>
<dbReference type="PANTHER" id="PTHR45712">
    <property type="entry name" value="AGAP008170-PA"/>
    <property type="match status" value="1"/>
</dbReference>
<evidence type="ECO:0000256" key="1">
    <source>
        <dbReference type="ARBA" id="ARBA00022614"/>
    </source>
</evidence>
<reference evidence="6" key="1">
    <citation type="submission" date="2021-12" db="EMBL/GenBank/DDBJ databases">
        <authorList>
            <person name="King R."/>
        </authorList>
    </citation>
    <scope>NUCLEOTIDE SEQUENCE</scope>
</reference>
<dbReference type="SMART" id="SM00369">
    <property type="entry name" value="LRR_TYP"/>
    <property type="match status" value="16"/>
</dbReference>
<dbReference type="AlphaFoldDB" id="A0A9P0FRA3"/>
<dbReference type="SMART" id="SM00365">
    <property type="entry name" value="LRR_SD22"/>
    <property type="match status" value="10"/>
</dbReference>
<proteinExistence type="predicted"/>
<name>A0A9P0FRA3_CHRIL</name>
<organism evidence="6 7">
    <name type="scientific">Chrysodeixis includens</name>
    <name type="common">Soybean looper</name>
    <name type="synonym">Pseudoplusia includens</name>
    <dbReference type="NCBI Taxonomy" id="689277"/>
    <lineage>
        <taxon>Eukaryota</taxon>
        <taxon>Metazoa</taxon>
        <taxon>Ecdysozoa</taxon>
        <taxon>Arthropoda</taxon>
        <taxon>Hexapoda</taxon>
        <taxon>Insecta</taxon>
        <taxon>Pterygota</taxon>
        <taxon>Neoptera</taxon>
        <taxon>Endopterygota</taxon>
        <taxon>Lepidoptera</taxon>
        <taxon>Glossata</taxon>
        <taxon>Ditrysia</taxon>
        <taxon>Noctuoidea</taxon>
        <taxon>Noctuidae</taxon>
        <taxon>Plusiinae</taxon>
        <taxon>Chrysodeixis</taxon>
    </lineage>
</organism>
<dbReference type="InterPro" id="IPR026906">
    <property type="entry name" value="LRR_5"/>
</dbReference>
<keyword evidence="7" id="KW-1185">Reference proteome</keyword>
<dbReference type="EMBL" id="LR824021">
    <property type="protein sequence ID" value="CAH0590056.1"/>
    <property type="molecule type" value="Genomic_DNA"/>
</dbReference>
<feature type="chain" id="PRO_5040321823" evidence="5">
    <location>
        <begin position="22"/>
        <end position="912"/>
    </location>
</feature>
<keyword evidence="1" id="KW-0433">Leucine-rich repeat</keyword>
<dbReference type="OrthoDB" id="1055097at2759"/>
<dbReference type="PROSITE" id="PS51450">
    <property type="entry name" value="LRR"/>
    <property type="match status" value="5"/>
</dbReference>